<dbReference type="GO" id="GO:0008180">
    <property type="term" value="C:COP9 signalosome"/>
    <property type="evidence" value="ECO:0007669"/>
    <property type="project" value="UniProtKB-KW"/>
</dbReference>
<protein>
    <recommendedName>
        <fullName evidence="4">COP9 signalosome complex subunit 4</fullName>
    </recommendedName>
</protein>
<evidence type="ECO:0000259" key="9">
    <source>
        <dbReference type="Pfam" id="PF22241"/>
    </source>
</evidence>
<evidence type="ECO:0000256" key="3">
    <source>
        <dbReference type="ARBA" id="ARBA00010417"/>
    </source>
</evidence>
<evidence type="ECO:0000256" key="6">
    <source>
        <dbReference type="ARBA" id="ARBA00022790"/>
    </source>
</evidence>
<keyword evidence="11" id="KW-1185">Reference proteome</keyword>
<dbReference type="KEGG" id="ccac:CcaHIS019_0410720"/>
<dbReference type="InterPro" id="IPR054559">
    <property type="entry name" value="PSMD12-CSN4-like_N"/>
</dbReference>
<dbReference type="AlphaFoldDB" id="A0AA48QWK4"/>
<keyword evidence="5" id="KW-0963">Cytoplasm</keyword>
<evidence type="ECO:0000256" key="4">
    <source>
        <dbReference type="ARBA" id="ARBA00014881"/>
    </source>
</evidence>
<name>A0AA48QWK4_9TREE</name>
<dbReference type="Pfam" id="PF22241">
    <property type="entry name" value="PSMD12-CSN4_N"/>
    <property type="match status" value="1"/>
</dbReference>
<dbReference type="Gene3D" id="1.10.10.10">
    <property type="entry name" value="Winged helix-like DNA-binding domain superfamily/Winged helix DNA-binding domain"/>
    <property type="match status" value="1"/>
</dbReference>
<evidence type="ECO:0000313" key="11">
    <source>
        <dbReference type="Proteomes" id="UP001233271"/>
    </source>
</evidence>
<dbReference type="InterPro" id="IPR040134">
    <property type="entry name" value="PSMD12/CSN4"/>
</dbReference>
<gene>
    <name evidence="10" type="ORF">CcaverHIS019_0410720</name>
</gene>
<comment type="similarity">
    <text evidence="3">Belongs to the CSN4 family.</text>
</comment>
<comment type="subcellular location">
    <subcellularLocation>
        <location evidence="2">Cytoplasm</location>
    </subcellularLocation>
    <subcellularLocation>
        <location evidence="1">Nucleus</location>
    </subcellularLocation>
</comment>
<evidence type="ECO:0000256" key="7">
    <source>
        <dbReference type="ARBA" id="ARBA00023242"/>
    </source>
</evidence>
<dbReference type="InterPro" id="IPR000717">
    <property type="entry name" value="PCI_dom"/>
</dbReference>
<dbReference type="RefSeq" id="XP_060457517.1">
    <property type="nucleotide sequence ID" value="XM_060600976.1"/>
</dbReference>
<proteinExistence type="inferred from homology"/>
<dbReference type="Pfam" id="PF01399">
    <property type="entry name" value="PCI"/>
    <property type="match status" value="1"/>
</dbReference>
<dbReference type="InterPro" id="IPR036390">
    <property type="entry name" value="WH_DNA-bd_sf"/>
</dbReference>
<feature type="domain" description="PSMD12/CSN4-like N-terminal" evidence="9">
    <location>
        <begin position="115"/>
        <end position="237"/>
    </location>
</feature>
<evidence type="ECO:0000256" key="5">
    <source>
        <dbReference type="ARBA" id="ARBA00022490"/>
    </source>
</evidence>
<organism evidence="10 11">
    <name type="scientific">Cutaneotrichosporon cavernicola</name>
    <dbReference type="NCBI Taxonomy" id="279322"/>
    <lineage>
        <taxon>Eukaryota</taxon>
        <taxon>Fungi</taxon>
        <taxon>Dikarya</taxon>
        <taxon>Basidiomycota</taxon>
        <taxon>Agaricomycotina</taxon>
        <taxon>Tremellomycetes</taxon>
        <taxon>Trichosporonales</taxon>
        <taxon>Trichosporonaceae</taxon>
        <taxon>Cutaneotrichosporon</taxon>
    </lineage>
</organism>
<dbReference type="EMBL" id="AP028215">
    <property type="protein sequence ID" value="BEI92252.1"/>
    <property type="molecule type" value="Genomic_DNA"/>
</dbReference>
<evidence type="ECO:0000259" key="8">
    <source>
        <dbReference type="Pfam" id="PF01399"/>
    </source>
</evidence>
<feature type="domain" description="PCI" evidence="8">
    <location>
        <begin position="316"/>
        <end position="382"/>
    </location>
</feature>
<evidence type="ECO:0000313" key="10">
    <source>
        <dbReference type="EMBL" id="BEI92252.1"/>
    </source>
</evidence>
<accession>A0AA48QWK4</accession>
<dbReference type="PANTHER" id="PTHR10855:SF2">
    <property type="entry name" value="COP9 SIGNALOSOME COMPLEX SUBUNIT 4"/>
    <property type="match status" value="1"/>
</dbReference>
<dbReference type="FunFam" id="1.10.10.10:FF:000658">
    <property type="entry name" value="COP9 signalosome complex subunit 4, putative"/>
    <property type="match status" value="1"/>
</dbReference>
<dbReference type="GeneID" id="85496122"/>
<dbReference type="Proteomes" id="UP001233271">
    <property type="component" value="Chromosome 4"/>
</dbReference>
<reference evidence="10" key="1">
    <citation type="journal article" date="2023" name="BMC Genomics">
        <title>Chromosome-level genome assemblies of Cutaneotrichosporon spp. (Trichosporonales, Basidiomycota) reveal imbalanced evolution between nucleotide sequences and chromosome synteny.</title>
        <authorList>
            <person name="Kobayashi Y."/>
            <person name="Kayamori A."/>
            <person name="Aoki K."/>
            <person name="Shiwa Y."/>
            <person name="Matsutani M."/>
            <person name="Fujita N."/>
            <person name="Sugita T."/>
            <person name="Iwasaki W."/>
            <person name="Tanaka N."/>
            <person name="Takashima M."/>
        </authorList>
    </citation>
    <scope>NUCLEOTIDE SEQUENCE</scope>
    <source>
        <strain evidence="10">HIS019</strain>
    </source>
</reference>
<dbReference type="GO" id="GO:0005829">
    <property type="term" value="C:cytosol"/>
    <property type="evidence" value="ECO:0007669"/>
    <property type="project" value="TreeGrafter"/>
</dbReference>
<keyword evidence="6" id="KW-0736">Signalosome</keyword>
<keyword evidence="7" id="KW-0539">Nucleus</keyword>
<sequence length="442" mass="48740">MDVDTDLGPKLASIADISNQRDRIDSYLSLLETLLSPPNVSDLTTFGLHFTTSTSVPLVVGRRVLGAFVAALTAGLGLQAEGDDEAKWVSLGAVVGDREDRKAIIEGVLGDNAGWCEEQTTRLRRAQSTILQNEEDWAGAAEALIRIPLEGSSRLVSDDEKLGIYLQIVRLLLEDERSERAQHFFNRASLLITPETPKESQLTFRLSQARLFDYGARFTEAARVYHDVSLDPAVDEDDRLMMLQQAVTTSILAPAGPQRLRLLAQLNRDDRVYAVIPPHLGTMLRKMLLEYIVRPAEVAEFEAGLMPHQKAQVEGGGTVLERAVREHNVGACAKVYDNISFDALGDLLVLDAAAAEGVARKMIEQGRLRAWIDQPLSLLYFESRHEDKDGQVAGTAGGLGVEREETPVQPVAWTERWDARIRHTSMQVESLAATIQARGLVQ</sequence>
<evidence type="ECO:0000256" key="2">
    <source>
        <dbReference type="ARBA" id="ARBA00004496"/>
    </source>
</evidence>
<dbReference type="PANTHER" id="PTHR10855">
    <property type="entry name" value="26S PROTEASOME NON-ATPASE REGULATORY SUBUNIT 12/COP9 SIGNALOSOME COMPLEX SUBUNIT 4"/>
    <property type="match status" value="1"/>
</dbReference>
<evidence type="ECO:0000256" key="1">
    <source>
        <dbReference type="ARBA" id="ARBA00004123"/>
    </source>
</evidence>
<dbReference type="InterPro" id="IPR036388">
    <property type="entry name" value="WH-like_DNA-bd_sf"/>
</dbReference>
<dbReference type="SUPFAM" id="SSF46785">
    <property type="entry name" value="Winged helix' DNA-binding domain"/>
    <property type="match status" value="1"/>
</dbReference>